<protein>
    <recommendedName>
        <fullName evidence="6">Sugar phosphate transporter domain-containing protein</fullName>
    </recommendedName>
</protein>
<evidence type="ECO:0000256" key="2">
    <source>
        <dbReference type="ARBA" id="ARBA00022692"/>
    </source>
</evidence>
<keyword evidence="3 5" id="KW-1133">Transmembrane helix</keyword>
<feature type="transmembrane region" description="Helical" evidence="5">
    <location>
        <begin position="259"/>
        <end position="280"/>
    </location>
</feature>
<dbReference type="RefSeq" id="XP_003288434.1">
    <property type="nucleotide sequence ID" value="XM_003288386.1"/>
</dbReference>
<feature type="transmembrane region" description="Helical" evidence="5">
    <location>
        <begin position="44"/>
        <end position="69"/>
    </location>
</feature>
<dbReference type="eggNOG" id="KOG1441">
    <property type="taxonomic scope" value="Eukaryota"/>
</dbReference>
<dbReference type="KEGG" id="dpp:DICPUDRAFT_92094"/>
<feature type="domain" description="Sugar phosphate transporter" evidence="6">
    <location>
        <begin position="20"/>
        <end position="303"/>
    </location>
</feature>
<dbReference type="GO" id="GO:0015297">
    <property type="term" value="F:antiporter activity"/>
    <property type="evidence" value="ECO:0000318"/>
    <property type="project" value="GO_Central"/>
</dbReference>
<keyword evidence="4 5" id="KW-0472">Membrane</keyword>
<dbReference type="GO" id="GO:0016020">
    <property type="term" value="C:membrane"/>
    <property type="evidence" value="ECO:0007669"/>
    <property type="project" value="UniProtKB-SubCell"/>
</dbReference>
<evidence type="ECO:0000259" key="6">
    <source>
        <dbReference type="Pfam" id="PF03151"/>
    </source>
</evidence>
<keyword evidence="2 5" id="KW-0812">Transmembrane</keyword>
<feature type="transmembrane region" description="Helical" evidence="5">
    <location>
        <begin position="139"/>
        <end position="156"/>
    </location>
</feature>
<dbReference type="Pfam" id="PF03151">
    <property type="entry name" value="TPT"/>
    <property type="match status" value="1"/>
</dbReference>
<feature type="transmembrane region" description="Helical" evidence="5">
    <location>
        <begin position="195"/>
        <end position="213"/>
    </location>
</feature>
<evidence type="ECO:0000256" key="3">
    <source>
        <dbReference type="ARBA" id="ARBA00022989"/>
    </source>
</evidence>
<dbReference type="OrthoDB" id="16423at2759"/>
<dbReference type="AlphaFoldDB" id="F0ZLY1"/>
<reference evidence="8" key="1">
    <citation type="journal article" date="2011" name="Genome Biol.">
        <title>Comparative genomics of the social amoebae Dictyostelium discoideum and Dictyostelium purpureum.</title>
        <authorList>
            <consortium name="US DOE Joint Genome Institute (JGI-PGF)"/>
            <person name="Sucgang R."/>
            <person name="Kuo A."/>
            <person name="Tian X."/>
            <person name="Salerno W."/>
            <person name="Parikh A."/>
            <person name="Feasley C.L."/>
            <person name="Dalin E."/>
            <person name="Tu H."/>
            <person name="Huang E."/>
            <person name="Barry K."/>
            <person name="Lindquist E."/>
            <person name="Shapiro H."/>
            <person name="Bruce D."/>
            <person name="Schmutz J."/>
            <person name="Salamov A."/>
            <person name="Fey P."/>
            <person name="Gaudet P."/>
            <person name="Anjard C."/>
            <person name="Babu M.M."/>
            <person name="Basu S."/>
            <person name="Bushmanova Y."/>
            <person name="van der Wel H."/>
            <person name="Katoh-Kurasawa M."/>
            <person name="Dinh C."/>
            <person name="Coutinho P.M."/>
            <person name="Saito T."/>
            <person name="Elias M."/>
            <person name="Schaap P."/>
            <person name="Kay R.R."/>
            <person name="Henrissat B."/>
            <person name="Eichinger L."/>
            <person name="Rivero F."/>
            <person name="Putnam N.H."/>
            <person name="West C.M."/>
            <person name="Loomis W.F."/>
            <person name="Chisholm R.L."/>
            <person name="Shaulsky G."/>
            <person name="Strassmann J.E."/>
            <person name="Queller D.C."/>
            <person name="Kuspa A."/>
            <person name="Grigoriev I.V."/>
        </authorList>
    </citation>
    <scope>NUCLEOTIDE SEQUENCE [LARGE SCALE GENOMIC DNA]</scope>
    <source>
        <strain evidence="8">QSDP1</strain>
    </source>
</reference>
<feature type="transmembrane region" description="Helical" evidence="5">
    <location>
        <begin position="111"/>
        <end position="132"/>
    </location>
</feature>
<gene>
    <name evidence="7" type="ORF">DICPUDRAFT_92094</name>
</gene>
<name>F0ZLY1_DICPU</name>
<dbReference type="GO" id="GO:0005794">
    <property type="term" value="C:Golgi apparatus"/>
    <property type="evidence" value="ECO:0000318"/>
    <property type="project" value="GO_Central"/>
</dbReference>
<dbReference type="InterPro" id="IPR050186">
    <property type="entry name" value="TPT_transporter"/>
</dbReference>
<dbReference type="OMA" id="MAGLNKW"/>
<feature type="transmembrane region" description="Helical" evidence="5">
    <location>
        <begin position="286"/>
        <end position="303"/>
    </location>
</feature>
<evidence type="ECO:0000256" key="5">
    <source>
        <dbReference type="SAM" id="Phobius"/>
    </source>
</evidence>
<feature type="transmembrane region" description="Helical" evidence="5">
    <location>
        <begin position="233"/>
        <end position="252"/>
    </location>
</feature>
<proteinExistence type="predicted"/>
<dbReference type="SUPFAM" id="SSF103481">
    <property type="entry name" value="Multidrug resistance efflux transporter EmrE"/>
    <property type="match status" value="1"/>
</dbReference>
<evidence type="ECO:0000313" key="7">
    <source>
        <dbReference type="EMBL" id="EGC35066.1"/>
    </source>
</evidence>
<organism evidence="7 8">
    <name type="scientific">Dictyostelium purpureum</name>
    <name type="common">Slime mold</name>
    <dbReference type="NCBI Taxonomy" id="5786"/>
    <lineage>
        <taxon>Eukaryota</taxon>
        <taxon>Amoebozoa</taxon>
        <taxon>Evosea</taxon>
        <taxon>Eumycetozoa</taxon>
        <taxon>Dictyostelia</taxon>
        <taxon>Dictyosteliales</taxon>
        <taxon>Dictyosteliaceae</taxon>
        <taxon>Dictyostelium</taxon>
    </lineage>
</organism>
<dbReference type="InterPro" id="IPR004853">
    <property type="entry name" value="Sugar_P_trans_dom"/>
</dbReference>
<dbReference type="GO" id="GO:0055085">
    <property type="term" value="P:transmembrane transport"/>
    <property type="evidence" value="ECO:0000318"/>
    <property type="project" value="GO_Central"/>
</dbReference>
<feature type="transmembrane region" description="Helical" evidence="5">
    <location>
        <begin position="21"/>
        <end position="38"/>
    </location>
</feature>
<feature type="transmembrane region" description="Helical" evidence="5">
    <location>
        <begin position="81"/>
        <end position="99"/>
    </location>
</feature>
<keyword evidence="8" id="KW-1185">Reference proteome</keyword>
<accession>F0ZLY1</accession>
<evidence type="ECO:0000256" key="1">
    <source>
        <dbReference type="ARBA" id="ARBA00004141"/>
    </source>
</evidence>
<evidence type="ECO:0000256" key="4">
    <source>
        <dbReference type="ARBA" id="ARBA00023136"/>
    </source>
</evidence>
<dbReference type="PANTHER" id="PTHR11132">
    <property type="entry name" value="SOLUTE CARRIER FAMILY 35"/>
    <property type="match status" value="1"/>
</dbReference>
<dbReference type="FunCoup" id="F0ZLY1">
    <property type="interactions" value="314"/>
</dbReference>
<dbReference type="InterPro" id="IPR037185">
    <property type="entry name" value="EmrE-like"/>
</dbReference>
<dbReference type="VEuPathDB" id="AmoebaDB:DICPUDRAFT_92094"/>
<sequence length="334" mass="37306">MKSIFTNLNNINTTHLAGASLSLWFVLNISTLILNKYIYSSLYFYYPITLTAIHMLLCWVGSVFVLKVYKLIPLIQISWSSQFFNILILSILFCSNIVFGNVSLRWVPVSFMQTVKSSVPLFTVILQTLFFSKRFSRDTYLSMIPIVGGVCLASVSEVNFNQAGFIAALASSVLSAIFAIVSGLILTQQMNAVNLLYYMSPISFCLLFPIAAFTEFESIQSEWALYGESRPVVILALSGVIAFLLNTFTFLVIKFTSPLTYTVSGNLKVVLSITISILIFKNETNFLNIVGCAIAVIGVIWYSQIRYEASKPKVIEVSNLLDSNEIDKEKLLPK</sequence>
<dbReference type="Proteomes" id="UP000001064">
    <property type="component" value="Unassembled WGS sequence"/>
</dbReference>
<feature type="transmembrane region" description="Helical" evidence="5">
    <location>
        <begin position="162"/>
        <end position="186"/>
    </location>
</feature>
<dbReference type="GeneID" id="10501852"/>
<evidence type="ECO:0000313" key="8">
    <source>
        <dbReference type="Proteomes" id="UP000001064"/>
    </source>
</evidence>
<dbReference type="InParanoid" id="F0ZLY1"/>
<dbReference type="EMBL" id="GL871073">
    <property type="protein sequence ID" value="EGC35066.1"/>
    <property type="molecule type" value="Genomic_DNA"/>
</dbReference>
<comment type="subcellular location">
    <subcellularLocation>
        <location evidence="1">Membrane</location>
        <topology evidence="1">Multi-pass membrane protein</topology>
    </subcellularLocation>
</comment>